<proteinExistence type="predicted"/>
<keyword evidence="2" id="KW-1185">Reference proteome</keyword>
<accession>A0AAV3RHU6</accession>
<organism evidence="1 2">
    <name type="scientific">Lithospermum erythrorhizon</name>
    <name type="common">Purple gromwell</name>
    <name type="synonym">Lithospermum officinale var. erythrorhizon</name>
    <dbReference type="NCBI Taxonomy" id="34254"/>
    <lineage>
        <taxon>Eukaryota</taxon>
        <taxon>Viridiplantae</taxon>
        <taxon>Streptophyta</taxon>
        <taxon>Embryophyta</taxon>
        <taxon>Tracheophyta</taxon>
        <taxon>Spermatophyta</taxon>
        <taxon>Magnoliopsida</taxon>
        <taxon>eudicotyledons</taxon>
        <taxon>Gunneridae</taxon>
        <taxon>Pentapetalae</taxon>
        <taxon>asterids</taxon>
        <taxon>lamiids</taxon>
        <taxon>Boraginales</taxon>
        <taxon>Boraginaceae</taxon>
        <taxon>Boraginoideae</taxon>
        <taxon>Lithospermeae</taxon>
        <taxon>Lithospermum</taxon>
    </lineage>
</organism>
<name>A0AAV3RHU6_LITER</name>
<evidence type="ECO:0000313" key="2">
    <source>
        <dbReference type="Proteomes" id="UP001454036"/>
    </source>
</evidence>
<dbReference type="EMBL" id="BAABME010009524">
    <property type="protein sequence ID" value="GAA0175316.1"/>
    <property type="molecule type" value="Genomic_DNA"/>
</dbReference>
<gene>
    <name evidence="1" type="ORF">LIER_28508</name>
</gene>
<evidence type="ECO:0000313" key="1">
    <source>
        <dbReference type="EMBL" id="GAA0175316.1"/>
    </source>
</evidence>
<sequence>MCQRLGFEHRFAPGQSSMKSLIAYCGPIDHTFQYYKRTVMQFGLRHRSSVTFRGMPPKLQTNWLRGGSE</sequence>
<dbReference type="AlphaFoldDB" id="A0AAV3RHU6"/>
<reference evidence="1 2" key="1">
    <citation type="submission" date="2024-01" db="EMBL/GenBank/DDBJ databases">
        <title>The complete chloroplast genome sequence of Lithospermum erythrorhizon: insights into the phylogenetic relationship among Boraginaceae species and the maternal lineages of purple gromwells.</title>
        <authorList>
            <person name="Okada T."/>
            <person name="Watanabe K."/>
        </authorList>
    </citation>
    <scope>NUCLEOTIDE SEQUENCE [LARGE SCALE GENOMIC DNA]</scope>
</reference>
<dbReference type="Proteomes" id="UP001454036">
    <property type="component" value="Unassembled WGS sequence"/>
</dbReference>
<comment type="caution">
    <text evidence="1">The sequence shown here is derived from an EMBL/GenBank/DDBJ whole genome shotgun (WGS) entry which is preliminary data.</text>
</comment>
<protein>
    <submittedName>
        <fullName evidence="1">Uncharacterized protein</fullName>
    </submittedName>
</protein>